<evidence type="ECO:0000313" key="2">
    <source>
        <dbReference type="Proteomes" id="UP001280121"/>
    </source>
</evidence>
<dbReference type="AlphaFoldDB" id="A0AAD9TFJ9"/>
<comment type="caution">
    <text evidence="1">The sequence shown here is derived from an EMBL/GenBank/DDBJ whole genome shotgun (WGS) entry which is preliminary data.</text>
</comment>
<sequence>MSAPRSKLRYLPDFVSSVLLCLQTSLKHHLQLSNVIPRIQEAPHQLSIVWLTLDSLENTSQNLTITYLGCPLGGSPNKLAFWEPVVGRIRNRLTHWKKKIISKGWRLVLIKTVLASIPDYYMLVLRMSEGGDRVEKRKLHLVRWDSICKSKKNGGLGVARIMDMNLSL</sequence>
<dbReference type="PANTHER" id="PTHR33116">
    <property type="entry name" value="REVERSE TRANSCRIPTASE ZINC-BINDING DOMAIN-CONTAINING PROTEIN-RELATED-RELATED"/>
    <property type="match status" value="1"/>
</dbReference>
<keyword evidence="2" id="KW-1185">Reference proteome</keyword>
<dbReference type="PANTHER" id="PTHR33116:SF78">
    <property type="entry name" value="OS12G0587133 PROTEIN"/>
    <property type="match status" value="1"/>
</dbReference>
<reference evidence="1" key="1">
    <citation type="journal article" date="2023" name="Plant J.">
        <title>Genome sequences and population genomics provide insights into the demographic history, inbreeding, and mutation load of two 'living fossil' tree species of Dipteronia.</title>
        <authorList>
            <person name="Feng Y."/>
            <person name="Comes H.P."/>
            <person name="Chen J."/>
            <person name="Zhu S."/>
            <person name="Lu R."/>
            <person name="Zhang X."/>
            <person name="Li P."/>
            <person name="Qiu J."/>
            <person name="Olsen K.M."/>
            <person name="Qiu Y."/>
        </authorList>
    </citation>
    <scope>NUCLEOTIDE SEQUENCE</scope>
    <source>
        <strain evidence="1">KIB01</strain>
    </source>
</reference>
<name>A0AAD9TFJ9_9ROSI</name>
<proteinExistence type="predicted"/>
<gene>
    <name evidence="1" type="ORF">Ddye_029665</name>
</gene>
<organism evidence="1 2">
    <name type="scientific">Dipteronia dyeriana</name>
    <dbReference type="NCBI Taxonomy" id="168575"/>
    <lineage>
        <taxon>Eukaryota</taxon>
        <taxon>Viridiplantae</taxon>
        <taxon>Streptophyta</taxon>
        <taxon>Embryophyta</taxon>
        <taxon>Tracheophyta</taxon>
        <taxon>Spermatophyta</taxon>
        <taxon>Magnoliopsida</taxon>
        <taxon>eudicotyledons</taxon>
        <taxon>Gunneridae</taxon>
        <taxon>Pentapetalae</taxon>
        <taxon>rosids</taxon>
        <taxon>malvids</taxon>
        <taxon>Sapindales</taxon>
        <taxon>Sapindaceae</taxon>
        <taxon>Hippocastanoideae</taxon>
        <taxon>Acereae</taxon>
        <taxon>Dipteronia</taxon>
    </lineage>
</organism>
<protein>
    <submittedName>
        <fullName evidence="1">Uncharacterized protein</fullName>
    </submittedName>
</protein>
<dbReference type="EMBL" id="JANJYI010000009">
    <property type="protein sequence ID" value="KAK2634873.1"/>
    <property type="molecule type" value="Genomic_DNA"/>
</dbReference>
<accession>A0AAD9TFJ9</accession>
<evidence type="ECO:0000313" key="1">
    <source>
        <dbReference type="EMBL" id="KAK2634873.1"/>
    </source>
</evidence>
<dbReference type="Proteomes" id="UP001280121">
    <property type="component" value="Unassembled WGS sequence"/>
</dbReference>